<dbReference type="InterPro" id="IPR012341">
    <property type="entry name" value="6hp_glycosidase-like_sf"/>
</dbReference>
<dbReference type="PANTHER" id="PTHR23403">
    <property type="entry name" value="TREHALASE"/>
    <property type="match status" value="1"/>
</dbReference>
<dbReference type="PRINTS" id="PR00744">
    <property type="entry name" value="GLHYDRLASE37"/>
</dbReference>
<dbReference type="PANTHER" id="PTHR23403:SF6">
    <property type="entry name" value="CYTOSOLIC NEUTRAL TREHALASE-RELATED"/>
    <property type="match status" value="1"/>
</dbReference>
<evidence type="ECO:0000313" key="8">
    <source>
        <dbReference type="Proteomes" id="UP001211907"/>
    </source>
</evidence>
<evidence type="ECO:0000256" key="1">
    <source>
        <dbReference type="ARBA" id="ARBA00001576"/>
    </source>
</evidence>
<evidence type="ECO:0000259" key="6">
    <source>
        <dbReference type="Pfam" id="PF07492"/>
    </source>
</evidence>
<dbReference type="Proteomes" id="UP001211907">
    <property type="component" value="Unassembled WGS sequence"/>
</dbReference>
<evidence type="ECO:0000256" key="3">
    <source>
        <dbReference type="ARBA" id="ARBA00022801"/>
    </source>
</evidence>
<organism evidence="7 8">
    <name type="scientific">Physocladia obscura</name>
    <dbReference type="NCBI Taxonomy" id="109957"/>
    <lineage>
        <taxon>Eukaryota</taxon>
        <taxon>Fungi</taxon>
        <taxon>Fungi incertae sedis</taxon>
        <taxon>Chytridiomycota</taxon>
        <taxon>Chytridiomycota incertae sedis</taxon>
        <taxon>Chytridiomycetes</taxon>
        <taxon>Chytridiales</taxon>
        <taxon>Chytriomycetaceae</taxon>
        <taxon>Physocladia</taxon>
    </lineage>
</organism>
<dbReference type="EC" id="3.2.1.28" evidence="5"/>
<dbReference type="EMBL" id="JADGJH010000953">
    <property type="protein sequence ID" value="KAJ3120577.1"/>
    <property type="molecule type" value="Genomic_DNA"/>
</dbReference>
<keyword evidence="3 5" id="KW-0378">Hydrolase</keyword>
<proteinExistence type="inferred from homology"/>
<comment type="caution">
    <text evidence="7">The sequence shown here is derived from an EMBL/GenBank/DDBJ whole genome shotgun (WGS) entry which is preliminary data.</text>
</comment>
<keyword evidence="8" id="KW-1185">Reference proteome</keyword>
<dbReference type="PROSITE" id="PS00927">
    <property type="entry name" value="TREHALASE_1"/>
    <property type="match status" value="1"/>
</dbReference>
<dbReference type="GO" id="GO:0004555">
    <property type="term" value="F:alpha,alpha-trehalase activity"/>
    <property type="evidence" value="ECO:0007669"/>
    <property type="project" value="UniProtKB-EC"/>
</dbReference>
<dbReference type="InterPro" id="IPR011120">
    <property type="entry name" value="Trehalase_Ca-bd"/>
</dbReference>
<protein>
    <recommendedName>
        <fullName evidence="5">Trehalase</fullName>
        <ecNumber evidence="5">3.2.1.28</ecNumber>
    </recommendedName>
    <alternativeName>
        <fullName evidence="5">Alpha-trehalose glucohydrolase</fullName>
    </alternativeName>
</protein>
<comment type="catalytic activity">
    <reaction evidence="1 5">
        <text>alpha,alpha-trehalose + H2O = alpha-D-glucose + beta-D-glucose</text>
        <dbReference type="Rhea" id="RHEA:32675"/>
        <dbReference type="ChEBI" id="CHEBI:15377"/>
        <dbReference type="ChEBI" id="CHEBI:15903"/>
        <dbReference type="ChEBI" id="CHEBI:16551"/>
        <dbReference type="ChEBI" id="CHEBI:17925"/>
        <dbReference type="EC" id="3.2.1.28"/>
    </reaction>
</comment>
<dbReference type="Pfam" id="PF01204">
    <property type="entry name" value="Trehalase"/>
    <property type="match status" value="2"/>
</dbReference>
<name>A0AAD5SZD7_9FUNG</name>
<dbReference type="InterPro" id="IPR018232">
    <property type="entry name" value="Glyco_hydro_37_CS"/>
</dbReference>
<dbReference type="Pfam" id="PF07492">
    <property type="entry name" value="Trehalase_Ca-bi"/>
    <property type="match status" value="1"/>
</dbReference>
<dbReference type="GO" id="GO:0005737">
    <property type="term" value="C:cytoplasm"/>
    <property type="evidence" value="ECO:0007669"/>
    <property type="project" value="InterPro"/>
</dbReference>
<evidence type="ECO:0000313" key="7">
    <source>
        <dbReference type="EMBL" id="KAJ3120577.1"/>
    </source>
</evidence>
<dbReference type="AlphaFoldDB" id="A0AAD5SZD7"/>
<dbReference type="GO" id="GO:0005509">
    <property type="term" value="F:calcium ion binding"/>
    <property type="evidence" value="ECO:0007669"/>
    <property type="project" value="InterPro"/>
</dbReference>
<dbReference type="InterPro" id="IPR001661">
    <property type="entry name" value="Glyco_hydro_37"/>
</dbReference>
<dbReference type="InterPro" id="IPR008928">
    <property type="entry name" value="6-hairpin_glycosidase_sf"/>
</dbReference>
<accession>A0AAD5SZD7</accession>
<dbReference type="GO" id="GO:0005993">
    <property type="term" value="P:trehalose catabolic process"/>
    <property type="evidence" value="ECO:0007669"/>
    <property type="project" value="InterPro"/>
</dbReference>
<sequence length="798" mass="90755">MEPVIENIVAESYNPAESDADNAVAHGQQHPLVKWKHLRRNSIATSTLADSQSLPLMPLYRRRQSFDVLGSCPPLLAIKLHYEQFATDPKHVQLSFKEQLLAQEDTDQDSQITILDEGPKALLVSSTTTAYQPSFSSKKVLIADTYALSNLLQEIQLAEDSMRDFVVISPSKLYENPLERLQRRIKFHFWNSLTRRIDAQGLEKIFLDPKNRQGNETRNCIYVPAADSNALMYYKNLSRKNGYLNLDVISLPRIISPQYAQSLDSASGILALALKRLDASVGWNVIENIVGAPFVVPGGRFNEQYGWDSYFETLGLIQDDRVDLAEGMIDNFVYEIDYYGKILNANRSYYLMRSQPPFLTDMVRQTYNALIKSQSCDKIRLKLWLSRATRACIKELLSVWLTAPRLDTVTGLSKYHPIGIGIPPETEPGHFDAILKPFAEKLGMSLSEYEKSYNIGKISEPKLDEYFKHDRAVRESGHDTTYRFDGRCADLATVDLNCLVYKYEADLADFLDTHFNSRFEFEVTCGERDANFKNFLSWFESVKVSGIEGMIGGSSTWNSQWAEGIIIYEHSGTIPATFTDSIKSIRYHHEKSANKFTVSLSSSLFKNLTIRTRTLIEKYLYSPGTGLYFDYDCKNNSQSTYETATAIWPLWAGVIDSTVDSGKVKKLVDSFLSVFEVAGGIVSTTEKSRGKVGDIDRPARQWDYPYGWVPHQMIAWKSLQNYGFEKDAQRIAYRWLYLCLKSFVEFNGVVPEKFDVVAMTHRVDVEYGNVGSTFKYVVKEGWRGLLDPIAKAVFEFVD</sequence>
<evidence type="ECO:0000256" key="5">
    <source>
        <dbReference type="RuleBase" id="RU361180"/>
    </source>
</evidence>
<gene>
    <name evidence="7" type="primary">NTH1</name>
    <name evidence="7" type="ORF">HK100_012736</name>
</gene>
<feature type="domain" description="Neutral trehalase Ca2+ binding" evidence="6">
    <location>
        <begin position="98"/>
        <end position="122"/>
    </location>
</feature>
<dbReference type="SUPFAM" id="SSF48208">
    <property type="entry name" value="Six-hairpin glycosidases"/>
    <property type="match status" value="2"/>
</dbReference>
<comment type="similarity">
    <text evidence="2 5">Belongs to the glycosyl hydrolase 37 family.</text>
</comment>
<reference evidence="7" key="1">
    <citation type="submission" date="2020-05" db="EMBL/GenBank/DDBJ databases">
        <title>Phylogenomic resolution of chytrid fungi.</title>
        <authorList>
            <person name="Stajich J.E."/>
            <person name="Amses K."/>
            <person name="Simmons R."/>
            <person name="Seto K."/>
            <person name="Myers J."/>
            <person name="Bonds A."/>
            <person name="Quandt C.A."/>
            <person name="Barry K."/>
            <person name="Liu P."/>
            <person name="Grigoriev I."/>
            <person name="Longcore J.E."/>
            <person name="James T.Y."/>
        </authorList>
    </citation>
    <scope>NUCLEOTIDE SEQUENCE</scope>
    <source>
        <strain evidence="7">JEL0513</strain>
    </source>
</reference>
<dbReference type="Gene3D" id="1.50.10.10">
    <property type="match status" value="1"/>
</dbReference>
<evidence type="ECO:0000256" key="4">
    <source>
        <dbReference type="ARBA" id="ARBA00023295"/>
    </source>
</evidence>
<keyword evidence="4 5" id="KW-0326">Glycosidase</keyword>
<evidence type="ECO:0000256" key="2">
    <source>
        <dbReference type="ARBA" id="ARBA00005615"/>
    </source>
</evidence>